<protein>
    <recommendedName>
        <fullName evidence="4">Phospholipase</fullName>
    </recommendedName>
</protein>
<accession>A0ABX7S7X8</accession>
<evidence type="ECO:0000313" key="2">
    <source>
        <dbReference type="EMBL" id="QTA38018.1"/>
    </source>
</evidence>
<keyword evidence="1" id="KW-0732">Signal</keyword>
<dbReference type="InterPro" id="IPR008947">
    <property type="entry name" value="PLipase_C/P1_nuclease_dom_sf"/>
</dbReference>
<dbReference type="Gene3D" id="1.10.575.10">
    <property type="entry name" value="P1 Nuclease"/>
    <property type="match status" value="1"/>
</dbReference>
<dbReference type="RefSeq" id="WP_207566739.1">
    <property type="nucleotide sequence ID" value="NZ_CP071446.1"/>
</dbReference>
<reference evidence="2 3" key="1">
    <citation type="submission" date="2021-03" db="EMBL/GenBank/DDBJ databases">
        <title>Thermosipho ferrireducens sp.nov., an anaerobic thermophilic iron-reducing bacterium isolated from a deep-sea hydrothermal sulfide deposits.</title>
        <authorList>
            <person name="Zeng X."/>
            <person name="Chen Y."/>
            <person name="Shao Z."/>
        </authorList>
    </citation>
    <scope>NUCLEOTIDE SEQUENCE [LARGE SCALE GENOMIC DNA]</scope>
    <source>
        <strain evidence="2 3">JL129W03</strain>
    </source>
</reference>
<proteinExistence type="predicted"/>
<sequence>MIKYFFVLCTLTFLSLAFAWSGHEALTYLIVQDLPIKNRMVKITDYSYEENRIYNQDYLVVKDVSGERAFFDPLGDGKFPPDPSPIDGFMLPVWQILTIYSPEPDNGMDEGLQLDFLQGLIGNSQGVRHMKYNLGFINAFQGDTSFIYFVEMSRQAFKQGDRYWGYRFLARALHYAEDLSQPYHNAPGETGEVLWGIVDGNTRKILKNLHFLYDNYLVYLIYYSDDAARETILGSKPAFLGDERQVINSIMNFARSKFEVVHFELKKAFGDLLKTNVEMKEISQIDNKGELYILKGETLSILSYTASVIKGFLLHFLKEVGEIN</sequence>
<evidence type="ECO:0000256" key="1">
    <source>
        <dbReference type="SAM" id="SignalP"/>
    </source>
</evidence>
<dbReference type="EMBL" id="CP071446">
    <property type="protein sequence ID" value="QTA38018.1"/>
    <property type="molecule type" value="Genomic_DNA"/>
</dbReference>
<feature type="signal peptide" evidence="1">
    <location>
        <begin position="1"/>
        <end position="19"/>
    </location>
</feature>
<feature type="chain" id="PRO_5046051920" description="Phospholipase" evidence="1">
    <location>
        <begin position="20"/>
        <end position="324"/>
    </location>
</feature>
<dbReference type="Proteomes" id="UP000671862">
    <property type="component" value="Chromosome"/>
</dbReference>
<evidence type="ECO:0000313" key="3">
    <source>
        <dbReference type="Proteomes" id="UP000671862"/>
    </source>
</evidence>
<gene>
    <name evidence="2" type="ORF">JYK00_00250</name>
</gene>
<organism evidence="2 3">
    <name type="scientific">Thermosipho ferrireducens</name>
    <dbReference type="NCBI Taxonomy" id="2571116"/>
    <lineage>
        <taxon>Bacteria</taxon>
        <taxon>Thermotogati</taxon>
        <taxon>Thermotogota</taxon>
        <taxon>Thermotogae</taxon>
        <taxon>Thermotogales</taxon>
        <taxon>Fervidobacteriaceae</taxon>
        <taxon>Thermosipho</taxon>
    </lineage>
</organism>
<name>A0ABX7S7X8_9BACT</name>
<keyword evidence="3" id="KW-1185">Reference proteome</keyword>
<dbReference type="SUPFAM" id="SSF48537">
    <property type="entry name" value="Phospholipase C/P1 nuclease"/>
    <property type="match status" value="1"/>
</dbReference>
<evidence type="ECO:0008006" key="4">
    <source>
        <dbReference type="Google" id="ProtNLM"/>
    </source>
</evidence>